<proteinExistence type="predicted"/>
<dbReference type="AlphaFoldDB" id="A0A814R5E9"/>
<evidence type="ECO:0000313" key="4">
    <source>
        <dbReference type="EMBL" id="CAF1129195.1"/>
    </source>
</evidence>
<dbReference type="Pfam" id="PF15874">
    <property type="entry name" value="Il2rg"/>
    <property type="match status" value="1"/>
</dbReference>
<sequence length="263" mass="29959">MYFHLIILFSIVLNLNGDCLYPEWKKICQKYCMENQLYEIQLNQCYSMNLNQLTCKCNGQILTEKILNLIQNNNSISTSTITLINSQNKICSPSDSCQIGNKKKKKKMLIEVHYGNASVLLVNGNCRSIHLLNYIRNHCCLSSSIKFDLCLLNNGEPFHLSSSATKFVSSEKQRFPFHSRCVLTQIDEDGTYIPLLNDPSLITNDFLIKLRRATGTNAKGPPPKTNVKSSKQEKMKVPFEKPKRRRSLKSIAIVASIVTNYKN</sequence>
<dbReference type="InterPro" id="IPR039471">
    <property type="entry name" value="CXorf65-like"/>
</dbReference>
<feature type="region of interest" description="Disordered" evidence="1">
    <location>
        <begin position="214"/>
        <end position="241"/>
    </location>
</feature>
<dbReference type="Proteomes" id="UP000663860">
    <property type="component" value="Unassembled WGS sequence"/>
</dbReference>
<dbReference type="EMBL" id="CAJOBB010002602">
    <property type="protein sequence ID" value="CAF3983037.1"/>
    <property type="molecule type" value="Genomic_DNA"/>
</dbReference>
<dbReference type="EMBL" id="CAJOAZ010000097">
    <property type="protein sequence ID" value="CAF3529516.1"/>
    <property type="molecule type" value="Genomic_DNA"/>
</dbReference>
<dbReference type="Proteomes" id="UP000663845">
    <property type="component" value="Unassembled WGS sequence"/>
</dbReference>
<organism evidence="4 7">
    <name type="scientific">Adineta steineri</name>
    <dbReference type="NCBI Taxonomy" id="433720"/>
    <lineage>
        <taxon>Eukaryota</taxon>
        <taxon>Metazoa</taxon>
        <taxon>Spiralia</taxon>
        <taxon>Gnathifera</taxon>
        <taxon>Rotifera</taxon>
        <taxon>Eurotatoria</taxon>
        <taxon>Bdelloidea</taxon>
        <taxon>Adinetida</taxon>
        <taxon>Adinetidae</taxon>
        <taxon>Adineta</taxon>
    </lineage>
</organism>
<evidence type="ECO:0000313" key="7">
    <source>
        <dbReference type="Proteomes" id="UP000663860"/>
    </source>
</evidence>
<dbReference type="EMBL" id="CAJNOG010000124">
    <property type="protein sequence ID" value="CAF0978256.1"/>
    <property type="molecule type" value="Genomic_DNA"/>
</dbReference>
<name>A0A814R5E9_9BILA</name>
<evidence type="ECO:0000256" key="1">
    <source>
        <dbReference type="SAM" id="MobiDB-lite"/>
    </source>
</evidence>
<evidence type="ECO:0000256" key="2">
    <source>
        <dbReference type="SAM" id="SignalP"/>
    </source>
</evidence>
<gene>
    <name evidence="4" type="ORF">IZO911_LOCUS24591</name>
    <name evidence="3" type="ORF">JYZ213_LOCUS14779</name>
    <name evidence="6" type="ORF">KXQ929_LOCUS27457</name>
    <name evidence="5" type="ORF">OXD698_LOCUS2863</name>
</gene>
<accession>A0A814R5E9</accession>
<dbReference type="Proteomes" id="UP000663868">
    <property type="component" value="Unassembled WGS sequence"/>
</dbReference>
<dbReference type="PANTHER" id="PTHR33887">
    <property type="entry name" value="PB1 DOMAIN-CONTAINING PROTEIN"/>
    <property type="match status" value="1"/>
</dbReference>
<dbReference type="EMBL" id="CAJNOE010000297">
    <property type="protein sequence ID" value="CAF1129195.1"/>
    <property type="molecule type" value="Genomic_DNA"/>
</dbReference>
<dbReference type="PANTHER" id="PTHR33887:SF5">
    <property type="entry name" value="PB1 DOMAIN-CONTAINING PROTEIN"/>
    <property type="match status" value="1"/>
</dbReference>
<evidence type="ECO:0000313" key="3">
    <source>
        <dbReference type="EMBL" id="CAF0978256.1"/>
    </source>
</evidence>
<evidence type="ECO:0000313" key="5">
    <source>
        <dbReference type="EMBL" id="CAF3529516.1"/>
    </source>
</evidence>
<feature type="signal peptide" evidence="2">
    <location>
        <begin position="1"/>
        <end position="17"/>
    </location>
</feature>
<feature type="compositionally biased region" description="Basic and acidic residues" evidence="1">
    <location>
        <begin position="230"/>
        <end position="241"/>
    </location>
</feature>
<comment type="caution">
    <text evidence="4">The sequence shown here is derived from an EMBL/GenBank/DDBJ whole genome shotgun (WGS) entry which is preliminary data.</text>
</comment>
<keyword evidence="2" id="KW-0732">Signal</keyword>
<feature type="chain" id="PRO_5035602463" evidence="2">
    <location>
        <begin position="18"/>
        <end position="263"/>
    </location>
</feature>
<protein>
    <submittedName>
        <fullName evidence="4">Uncharacterized protein</fullName>
    </submittedName>
</protein>
<evidence type="ECO:0000313" key="6">
    <source>
        <dbReference type="EMBL" id="CAF3983037.1"/>
    </source>
</evidence>
<reference evidence="4" key="1">
    <citation type="submission" date="2021-02" db="EMBL/GenBank/DDBJ databases">
        <authorList>
            <person name="Nowell W R."/>
        </authorList>
    </citation>
    <scope>NUCLEOTIDE SEQUENCE</scope>
</reference>
<dbReference type="Proteomes" id="UP000663844">
    <property type="component" value="Unassembled WGS sequence"/>
</dbReference>